<keyword evidence="2" id="KW-1185">Reference proteome</keyword>
<evidence type="ECO:0000313" key="1">
    <source>
        <dbReference type="EMBL" id="AEG97879.1"/>
    </source>
</evidence>
<dbReference type="AlphaFoldDB" id="A0A0H3FTG5"/>
<dbReference type="HOGENOM" id="CLU_1299029_0_0_6"/>
<dbReference type="EMBL" id="CP002824">
    <property type="protein sequence ID" value="AEG97879.1"/>
    <property type="molecule type" value="Genomic_DNA"/>
</dbReference>
<accession>A0A0H3FTG5</accession>
<proteinExistence type="predicted"/>
<dbReference type="OrthoDB" id="6539257at2"/>
<dbReference type="eggNOG" id="ENOG50338G4">
    <property type="taxonomic scope" value="Bacteria"/>
</dbReference>
<dbReference type="KEGG" id="eae:EAE_14830"/>
<protein>
    <submittedName>
        <fullName evidence="1">Uncharacterized protein</fullName>
    </submittedName>
</protein>
<evidence type="ECO:0000313" key="2">
    <source>
        <dbReference type="Proteomes" id="UP000008881"/>
    </source>
</evidence>
<name>A0A0H3FTG5_KLEAK</name>
<reference evidence="1 2" key="1">
    <citation type="journal article" date="2012" name="J. Bacteriol.">
        <title>Complete genome sequence of Enterobacter aerogenes KCTC 2190.</title>
        <authorList>
            <person name="Shin S.H."/>
            <person name="Kim S."/>
            <person name="Kim J.Y."/>
            <person name="Lee S."/>
            <person name="Um Y."/>
            <person name="Oh M.K."/>
            <person name="Kim Y.R."/>
            <person name="Lee J."/>
            <person name="Yang K.S."/>
        </authorList>
    </citation>
    <scope>NUCLEOTIDE SEQUENCE [LARGE SCALE GENOMIC DNA]</scope>
    <source>
        <strain evidence="1 2">KCTC 2190</strain>
    </source>
</reference>
<dbReference type="Proteomes" id="UP000008881">
    <property type="component" value="Chromosome"/>
</dbReference>
<sequence>MGFMDAKLIARGIVDGLTSLSEGFYLSAIRTVEGSGVLGRDLKRRNEYETERFIRAFRALISNDQPIRQLITIVSTDFYAKLDDKGKKAINDRIGYSDAKLGTRTGAQFCLSLTLSEKIIAQLKTTRIGNYVLRGSASFALSAVIMQGIIEEAARASRRMKDRYSSTYMKVSPMNLDMVYFLVEEPLEPYLKYIESHPMQCKGIENEICKILGQPFL</sequence>
<gene>
    <name evidence="1" type="ordered locus">EAE_14830</name>
</gene>
<organism evidence="1 2">
    <name type="scientific">Klebsiella aerogenes (strain ATCC 13048 / DSM 30053 / CCUG 1429 / JCM 1235 / KCTC 2190 / NBRC 13534 / NCIMB 10102 / NCTC 10006 / CDC 819-56)</name>
    <name type="common">Enterobacter aerogenes</name>
    <dbReference type="NCBI Taxonomy" id="1028307"/>
    <lineage>
        <taxon>Bacteria</taxon>
        <taxon>Pseudomonadati</taxon>
        <taxon>Pseudomonadota</taxon>
        <taxon>Gammaproteobacteria</taxon>
        <taxon>Enterobacterales</taxon>
        <taxon>Enterobacteriaceae</taxon>
        <taxon>Klebsiella/Raoultella group</taxon>
        <taxon>Klebsiella</taxon>
    </lineage>
</organism>